<gene>
    <name evidence="16" type="ORF">IF651_11645</name>
</gene>
<dbReference type="InterPro" id="IPR052023">
    <property type="entry name" value="Histidine_kinase_KdpD"/>
</dbReference>
<keyword evidence="13 14" id="KW-0472">Membrane</keyword>
<evidence type="ECO:0000259" key="15">
    <source>
        <dbReference type="PROSITE" id="PS50109"/>
    </source>
</evidence>
<dbReference type="PRINTS" id="PR00344">
    <property type="entry name" value="BCTRLSENSOR"/>
</dbReference>
<feature type="transmembrane region" description="Helical" evidence="14">
    <location>
        <begin position="137"/>
        <end position="158"/>
    </location>
</feature>
<comment type="catalytic activity">
    <reaction evidence="1">
        <text>ATP + protein L-histidine = ADP + protein N-phospho-L-histidine.</text>
        <dbReference type="EC" id="2.7.13.3"/>
    </reaction>
</comment>
<dbReference type="SMART" id="SM00387">
    <property type="entry name" value="HATPase_c"/>
    <property type="match status" value="1"/>
</dbReference>
<dbReference type="Gene3D" id="1.20.120.620">
    <property type="entry name" value="Backbone structure of the membrane domain of e. Coli histidine kinase receptor kdpd"/>
    <property type="match status" value="1"/>
</dbReference>
<comment type="subcellular location">
    <subcellularLocation>
        <location evidence="3">Cell membrane</location>
    </subcellularLocation>
    <subcellularLocation>
        <location evidence="2">Membrane</location>
        <topology evidence="2">Multi-pass membrane protein</topology>
    </subcellularLocation>
</comment>
<feature type="transmembrane region" description="Helical" evidence="14">
    <location>
        <begin position="88"/>
        <end position="121"/>
    </location>
</feature>
<dbReference type="SUPFAM" id="SSF47384">
    <property type="entry name" value="Homodimeric domain of signal transducing histidine kinase"/>
    <property type="match status" value="1"/>
</dbReference>
<dbReference type="InterPro" id="IPR003594">
    <property type="entry name" value="HATPase_dom"/>
</dbReference>
<evidence type="ECO:0000313" key="16">
    <source>
        <dbReference type="EMBL" id="MBD8079710.1"/>
    </source>
</evidence>
<dbReference type="InterPro" id="IPR003661">
    <property type="entry name" value="HisK_dim/P_dom"/>
</dbReference>
<keyword evidence="5" id="KW-0597">Phosphoprotein</keyword>
<evidence type="ECO:0000256" key="4">
    <source>
        <dbReference type="ARBA" id="ARBA00012438"/>
    </source>
</evidence>
<keyword evidence="10" id="KW-0067">ATP-binding</keyword>
<accession>A0A927J0T3</accession>
<feature type="domain" description="Histidine kinase" evidence="15">
    <location>
        <begin position="183"/>
        <end position="390"/>
    </location>
</feature>
<keyword evidence="12" id="KW-0902">Two-component regulatory system</keyword>
<dbReference type="SMART" id="SM00388">
    <property type="entry name" value="HisKA"/>
    <property type="match status" value="1"/>
</dbReference>
<dbReference type="InterPro" id="IPR036097">
    <property type="entry name" value="HisK_dim/P_sf"/>
</dbReference>
<proteinExistence type="predicted"/>
<evidence type="ECO:0000256" key="6">
    <source>
        <dbReference type="ARBA" id="ARBA00022679"/>
    </source>
</evidence>
<reference evidence="16" key="1">
    <citation type="journal article" date="2018" name="Curr. Microbiol.">
        <title>Cellulosimicrobium arenosum sp. nov., Isolated from Marine Sediment Sand.</title>
        <authorList>
            <person name="Oh M."/>
            <person name="Kim J.H."/>
            <person name="Yoon J.H."/>
            <person name="Schumann P."/>
            <person name="Kim W."/>
        </authorList>
    </citation>
    <scope>NUCLEOTIDE SEQUENCE</scope>
    <source>
        <strain evidence="16">KCTC 49039</strain>
    </source>
</reference>
<evidence type="ECO:0000256" key="12">
    <source>
        <dbReference type="ARBA" id="ARBA00023012"/>
    </source>
</evidence>
<evidence type="ECO:0000256" key="5">
    <source>
        <dbReference type="ARBA" id="ARBA00022553"/>
    </source>
</evidence>
<dbReference type="PROSITE" id="PS50109">
    <property type="entry name" value="HIS_KIN"/>
    <property type="match status" value="1"/>
</dbReference>
<name>A0A927J0T3_9MICO</name>
<evidence type="ECO:0000256" key="8">
    <source>
        <dbReference type="ARBA" id="ARBA00022741"/>
    </source>
</evidence>
<dbReference type="Pfam" id="PF13493">
    <property type="entry name" value="DUF4118"/>
    <property type="match status" value="1"/>
</dbReference>
<keyword evidence="11 14" id="KW-1133">Transmembrane helix</keyword>
<organism evidence="16 17">
    <name type="scientific">Cellulosimicrobium arenosum</name>
    <dbReference type="NCBI Taxonomy" id="2708133"/>
    <lineage>
        <taxon>Bacteria</taxon>
        <taxon>Bacillati</taxon>
        <taxon>Actinomycetota</taxon>
        <taxon>Actinomycetes</taxon>
        <taxon>Micrococcales</taxon>
        <taxon>Promicromonosporaceae</taxon>
        <taxon>Cellulosimicrobium</taxon>
    </lineage>
</organism>
<dbReference type="GO" id="GO:0005524">
    <property type="term" value="F:ATP binding"/>
    <property type="evidence" value="ECO:0007669"/>
    <property type="project" value="UniProtKB-KW"/>
</dbReference>
<protein>
    <recommendedName>
        <fullName evidence="4">histidine kinase</fullName>
        <ecNumber evidence="4">2.7.13.3</ecNumber>
    </recommendedName>
</protein>
<dbReference type="CDD" id="cd00082">
    <property type="entry name" value="HisKA"/>
    <property type="match status" value="1"/>
</dbReference>
<dbReference type="InterPro" id="IPR036890">
    <property type="entry name" value="HATPase_C_sf"/>
</dbReference>
<dbReference type="EMBL" id="JACYHB010000009">
    <property type="protein sequence ID" value="MBD8079710.1"/>
    <property type="molecule type" value="Genomic_DNA"/>
</dbReference>
<evidence type="ECO:0000256" key="3">
    <source>
        <dbReference type="ARBA" id="ARBA00004236"/>
    </source>
</evidence>
<evidence type="ECO:0000313" key="17">
    <source>
        <dbReference type="Proteomes" id="UP000610846"/>
    </source>
</evidence>
<dbReference type="GO" id="GO:0000155">
    <property type="term" value="F:phosphorelay sensor kinase activity"/>
    <property type="evidence" value="ECO:0007669"/>
    <property type="project" value="InterPro"/>
</dbReference>
<evidence type="ECO:0000256" key="9">
    <source>
        <dbReference type="ARBA" id="ARBA00022777"/>
    </source>
</evidence>
<evidence type="ECO:0000256" key="13">
    <source>
        <dbReference type="ARBA" id="ARBA00023136"/>
    </source>
</evidence>
<keyword evidence="17" id="KW-1185">Reference proteome</keyword>
<evidence type="ECO:0000256" key="14">
    <source>
        <dbReference type="SAM" id="Phobius"/>
    </source>
</evidence>
<keyword evidence="9 16" id="KW-0418">Kinase</keyword>
<dbReference type="AlphaFoldDB" id="A0A927J0T3"/>
<comment type="caution">
    <text evidence="16">The sequence shown here is derived from an EMBL/GenBank/DDBJ whole genome shotgun (WGS) entry which is preliminary data.</text>
</comment>
<evidence type="ECO:0000256" key="7">
    <source>
        <dbReference type="ARBA" id="ARBA00022692"/>
    </source>
</evidence>
<evidence type="ECO:0000256" key="10">
    <source>
        <dbReference type="ARBA" id="ARBA00022840"/>
    </source>
</evidence>
<dbReference type="Pfam" id="PF00512">
    <property type="entry name" value="HisKA"/>
    <property type="match status" value="1"/>
</dbReference>
<dbReference type="Gene3D" id="3.30.565.10">
    <property type="entry name" value="Histidine kinase-like ATPase, C-terminal domain"/>
    <property type="match status" value="1"/>
</dbReference>
<evidence type="ECO:0000256" key="1">
    <source>
        <dbReference type="ARBA" id="ARBA00000085"/>
    </source>
</evidence>
<evidence type="ECO:0000256" key="11">
    <source>
        <dbReference type="ARBA" id="ARBA00022989"/>
    </source>
</evidence>
<dbReference type="SUPFAM" id="SSF55874">
    <property type="entry name" value="ATPase domain of HSP90 chaperone/DNA topoisomerase II/histidine kinase"/>
    <property type="match status" value="1"/>
</dbReference>
<feature type="transmembrane region" description="Helical" evidence="14">
    <location>
        <begin position="58"/>
        <end position="76"/>
    </location>
</feature>
<keyword evidence="6" id="KW-0808">Transferase</keyword>
<dbReference type="Proteomes" id="UP000610846">
    <property type="component" value="Unassembled WGS sequence"/>
</dbReference>
<sequence>MVTWSSRLPHGGGDSLSWACLPRVGAWWTAAMTPTLPDAPPAATRRRALSPLSARRRVIGWVLALTSPGAISLLFLDTGGLVGLPTQVLVFLALTVAVALVGGTWPALACALVSFLCINWFFTPPTRLLSVADPENLLALLLFVLVAVGVASVVDLAARRHVQASRAAVLAETDAARTALLAAVSHDLRTPLAAIRTAVDGLRATDVELAPQDADALVETVATSTGRLEQLIDNLLDLSRLQAGAVVPSLRAVSLDEVVPVAIEPVAGSVELALPDDLPFVHTDPGLLERVVANVVANAVRWSPGRVQVAVAVSPARVELRVVDRGPGLDAAAKARMFEPFQRLSDTGGSGVGLGLAVAQGFARAVGATILPEDTPEGGLTMVVSVPRAEPHRDEPGV</sequence>
<dbReference type="PANTHER" id="PTHR45569:SF1">
    <property type="entry name" value="SENSOR PROTEIN KDPD"/>
    <property type="match status" value="1"/>
</dbReference>
<dbReference type="InterPro" id="IPR025201">
    <property type="entry name" value="KdpD_TM"/>
</dbReference>
<dbReference type="PANTHER" id="PTHR45569">
    <property type="entry name" value="SENSOR PROTEIN KDPD"/>
    <property type="match status" value="1"/>
</dbReference>
<dbReference type="InterPro" id="IPR038318">
    <property type="entry name" value="KdpD_sf"/>
</dbReference>
<dbReference type="InterPro" id="IPR005467">
    <property type="entry name" value="His_kinase_dom"/>
</dbReference>
<dbReference type="Pfam" id="PF02518">
    <property type="entry name" value="HATPase_c"/>
    <property type="match status" value="1"/>
</dbReference>
<dbReference type="EC" id="2.7.13.3" evidence="4"/>
<dbReference type="Gene3D" id="1.10.287.130">
    <property type="match status" value="1"/>
</dbReference>
<evidence type="ECO:0000256" key="2">
    <source>
        <dbReference type="ARBA" id="ARBA00004141"/>
    </source>
</evidence>
<keyword evidence="8" id="KW-0547">Nucleotide-binding</keyword>
<dbReference type="GO" id="GO:0005886">
    <property type="term" value="C:plasma membrane"/>
    <property type="evidence" value="ECO:0007669"/>
    <property type="project" value="UniProtKB-SubCell"/>
</dbReference>
<reference evidence="16" key="2">
    <citation type="submission" date="2020-09" db="EMBL/GenBank/DDBJ databases">
        <authorList>
            <person name="Yu Y."/>
        </authorList>
    </citation>
    <scope>NUCLEOTIDE SEQUENCE</scope>
    <source>
        <strain evidence="16">KCTC 49039</strain>
    </source>
</reference>
<keyword evidence="7 14" id="KW-0812">Transmembrane</keyword>
<dbReference type="InterPro" id="IPR004358">
    <property type="entry name" value="Sig_transdc_His_kin-like_C"/>
</dbReference>